<reference evidence="3 4" key="1">
    <citation type="submission" date="2016-10" db="EMBL/GenBank/DDBJ databases">
        <authorList>
            <person name="de Groot N.N."/>
        </authorList>
    </citation>
    <scope>NUCLEOTIDE SEQUENCE [LARGE SCALE GENOMIC DNA]</scope>
    <source>
        <strain evidence="3 4">DSM 26880</strain>
    </source>
</reference>
<dbReference type="PANTHER" id="PTHR13696">
    <property type="entry name" value="P-LOOP CONTAINING NUCLEOSIDE TRIPHOSPHATE HYDROLASE"/>
    <property type="match status" value="1"/>
</dbReference>
<protein>
    <submittedName>
        <fullName evidence="3">Chromosome partitioning protein</fullName>
    </submittedName>
</protein>
<sequence length="507" mass="55396">MKTDTGTGPRGHAKASARTGQKTASKAVPKIAQKAERRSDQAAPPYLALDPDMAARALGKPCATDDFAAIARACAAGRDDLASRGMAEDGGRRLRMFSTWEITRYLIPVAPGHFRRVMKQNPDLPQGRSETEGGAKWFTLDEVLRLRAHFGAEGSKAKSYLPYRPKGLPAKMVAVANFKGGVGKTSTAAHLAMSAALDGYKVLVIDLDSQGSMTSIFGGQVADEWQTVFPLLARHHARHLQAENQRRMDRGENPQPLDDTLSEALDVTANQLIQKTHWPNIDLIGAQLNLYWAEFQIPVWRMQGRGWKLWDALTDSLSADGVLRDYDLVFLDTPPALGYLTINGLAAADILLVPLGASFLEFDSTGRFFDMLHATFGSIEEAETMTARALGREGLAFQWDAVRALITRYDGGQQAELAALMQSYLGPTLSPHRQGFTALIGQAGEQVQGIYEADYRDFNRETYARGRETFDETWAAVKSLILGAWRRDEAEAAEIEAEGAAPGAAAQ</sequence>
<accession>A0A1H3N4K9</accession>
<dbReference type="Gene3D" id="3.40.50.300">
    <property type="entry name" value="P-loop containing nucleotide triphosphate hydrolases"/>
    <property type="match status" value="1"/>
</dbReference>
<dbReference type="InterPro" id="IPR027417">
    <property type="entry name" value="P-loop_NTPase"/>
</dbReference>
<evidence type="ECO:0000313" key="3">
    <source>
        <dbReference type="EMBL" id="SDY83640.1"/>
    </source>
</evidence>
<name>A0A1H3N4K9_9RHOB</name>
<dbReference type="PANTHER" id="PTHR13696:SF52">
    <property type="entry name" value="PARA FAMILY PROTEIN CT_582"/>
    <property type="match status" value="1"/>
</dbReference>
<evidence type="ECO:0000259" key="2">
    <source>
        <dbReference type="Pfam" id="PF13614"/>
    </source>
</evidence>
<organism evidence="3 4">
    <name type="scientific">Citreimonas salinaria</name>
    <dbReference type="NCBI Taxonomy" id="321339"/>
    <lineage>
        <taxon>Bacteria</taxon>
        <taxon>Pseudomonadati</taxon>
        <taxon>Pseudomonadota</taxon>
        <taxon>Alphaproteobacteria</taxon>
        <taxon>Rhodobacterales</taxon>
        <taxon>Roseobacteraceae</taxon>
        <taxon>Citreimonas</taxon>
    </lineage>
</organism>
<dbReference type="InterPro" id="IPR025669">
    <property type="entry name" value="AAA_dom"/>
</dbReference>
<evidence type="ECO:0000256" key="1">
    <source>
        <dbReference type="SAM" id="MobiDB-lite"/>
    </source>
</evidence>
<dbReference type="SUPFAM" id="SSF52540">
    <property type="entry name" value="P-loop containing nucleoside triphosphate hydrolases"/>
    <property type="match status" value="1"/>
</dbReference>
<dbReference type="CDD" id="cd02042">
    <property type="entry name" value="ParAB_family"/>
    <property type="match status" value="1"/>
</dbReference>
<feature type="domain" description="AAA" evidence="2">
    <location>
        <begin position="171"/>
        <end position="360"/>
    </location>
</feature>
<dbReference type="InterPro" id="IPR050678">
    <property type="entry name" value="DNA_Partitioning_ATPase"/>
</dbReference>
<proteinExistence type="predicted"/>
<gene>
    <name evidence="3" type="ORF">SAMN05444340_12019</name>
</gene>
<keyword evidence="4" id="KW-1185">Reference proteome</keyword>
<dbReference type="Pfam" id="PF13614">
    <property type="entry name" value="AAA_31"/>
    <property type="match status" value="1"/>
</dbReference>
<dbReference type="Proteomes" id="UP000199286">
    <property type="component" value="Unassembled WGS sequence"/>
</dbReference>
<dbReference type="STRING" id="321339.SAMN05444340_12019"/>
<dbReference type="AlphaFoldDB" id="A0A1H3N4K9"/>
<feature type="region of interest" description="Disordered" evidence="1">
    <location>
        <begin position="1"/>
        <end position="46"/>
    </location>
</feature>
<dbReference type="EMBL" id="FNPF01000020">
    <property type="protein sequence ID" value="SDY83640.1"/>
    <property type="molecule type" value="Genomic_DNA"/>
</dbReference>
<evidence type="ECO:0000313" key="4">
    <source>
        <dbReference type="Proteomes" id="UP000199286"/>
    </source>
</evidence>